<evidence type="ECO:0000313" key="5">
    <source>
        <dbReference type="Proteomes" id="UP001207605"/>
    </source>
</evidence>
<accession>A0ABT2S2K3</accession>
<dbReference type="Gene3D" id="1.10.357.10">
    <property type="entry name" value="Tetracycline Repressor, domain 2"/>
    <property type="match status" value="1"/>
</dbReference>
<dbReference type="InterPro" id="IPR009057">
    <property type="entry name" value="Homeodomain-like_sf"/>
</dbReference>
<feature type="DNA-binding region" description="H-T-H motif" evidence="2">
    <location>
        <begin position="43"/>
        <end position="62"/>
    </location>
</feature>
<keyword evidence="5" id="KW-1185">Reference proteome</keyword>
<keyword evidence="1 2" id="KW-0238">DNA-binding</keyword>
<evidence type="ECO:0000256" key="1">
    <source>
        <dbReference type="ARBA" id="ARBA00023125"/>
    </source>
</evidence>
<evidence type="ECO:0000313" key="4">
    <source>
        <dbReference type="EMBL" id="MCU6698823.1"/>
    </source>
</evidence>
<comment type="caution">
    <text evidence="4">The sequence shown here is derived from an EMBL/GenBank/DDBJ whole genome shotgun (WGS) entry which is preliminary data.</text>
</comment>
<dbReference type="InterPro" id="IPR050624">
    <property type="entry name" value="HTH-type_Tx_Regulator"/>
</dbReference>
<sequence>MTSELVYANITSMMEDERRKQTEQKLIESGKAEFLKKGYAKANLRDLCKTAGVTTGAFYFSFANKEALLAAILDPVIADYERMCSMFAQREEEDPAPPRQSSSWISVPEAGMRCSEHRLNYRCRQHLPVILRNLWVESLTQSLSES</sequence>
<proteinExistence type="predicted"/>
<dbReference type="PANTHER" id="PTHR43479">
    <property type="entry name" value="ACREF/ENVCD OPERON REPRESSOR-RELATED"/>
    <property type="match status" value="1"/>
</dbReference>
<dbReference type="SUPFAM" id="SSF46689">
    <property type="entry name" value="Homeodomain-like"/>
    <property type="match status" value="1"/>
</dbReference>
<dbReference type="Proteomes" id="UP001207605">
    <property type="component" value="Unassembled WGS sequence"/>
</dbReference>
<dbReference type="EMBL" id="JAOQJV010000001">
    <property type="protein sequence ID" value="MCU6698823.1"/>
    <property type="molecule type" value="Genomic_DNA"/>
</dbReference>
<dbReference type="PRINTS" id="PR00455">
    <property type="entry name" value="HTHTETR"/>
</dbReference>
<dbReference type="PROSITE" id="PS50977">
    <property type="entry name" value="HTH_TETR_2"/>
    <property type="match status" value="1"/>
</dbReference>
<dbReference type="InterPro" id="IPR001647">
    <property type="entry name" value="HTH_TetR"/>
</dbReference>
<dbReference type="RefSeq" id="WP_262580613.1">
    <property type="nucleotide sequence ID" value="NZ_JAOQJV010000001.1"/>
</dbReference>
<feature type="domain" description="HTH tetR-type" evidence="3">
    <location>
        <begin position="20"/>
        <end position="80"/>
    </location>
</feature>
<evidence type="ECO:0000256" key="2">
    <source>
        <dbReference type="PROSITE-ProRule" id="PRU00335"/>
    </source>
</evidence>
<name>A0ABT2S2K3_9FIRM</name>
<gene>
    <name evidence="4" type="ORF">OCV65_01015</name>
</gene>
<evidence type="ECO:0000259" key="3">
    <source>
        <dbReference type="PROSITE" id="PS50977"/>
    </source>
</evidence>
<reference evidence="4 5" key="1">
    <citation type="journal article" date="2021" name="ISME Commun">
        <title>Automated analysis of genomic sequences facilitates high-throughput and comprehensive description of bacteria.</title>
        <authorList>
            <person name="Hitch T.C.A."/>
        </authorList>
    </citation>
    <scope>NUCLEOTIDE SEQUENCE [LARGE SCALE GENOMIC DNA]</scope>
    <source>
        <strain evidence="4 5">Sanger_02</strain>
    </source>
</reference>
<organism evidence="4 5">
    <name type="scientific">Dorea ammoniilytica</name>
    <dbReference type="NCBI Taxonomy" id="2981788"/>
    <lineage>
        <taxon>Bacteria</taxon>
        <taxon>Bacillati</taxon>
        <taxon>Bacillota</taxon>
        <taxon>Clostridia</taxon>
        <taxon>Lachnospirales</taxon>
        <taxon>Lachnospiraceae</taxon>
        <taxon>Dorea</taxon>
    </lineage>
</organism>
<dbReference type="Pfam" id="PF00440">
    <property type="entry name" value="TetR_N"/>
    <property type="match status" value="1"/>
</dbReference>
<protein>
    <submittedName>
        <fullName evidence="4">TetR/AcrR family transcriptional regulator</fullName>
    </submittedName>
</protein>
<dbReference type="PANTHER" id="PTHR43479:SF11">
    <property type="entry name" value="ACREF_ENVCD OPERON REPRESSOR-RELATED"/>
    <property type="match status" value="1"/>
</dbReference>